<feature type="region of interest" description="Disordered" evidence="1">
    <location>
        <begin position="1"/>
        <end position="76"/>
    </location>
</feature>
<reference evidence="3" key="1">
    <citation type="submission" date="2022-11" db="UniProtKB">
        <authorList>
            <consortium name="WormBaseParasite"/>
        </authorList>
    </citation>
    <scope>IDENTIFICATION</scope>
</reference>
<name>A0A915IYB2_ROMCU</name>
<evidence type="ECO:0000256" key="1">
    <source>
        <dbReference type="SAM" id="MobiDB-lite"/>
    </source>
</evidence>
<feature type="compositionally biased region" description="Basic residues" evidence="1">
    <location>
        <begin position="1"/>
        <end position="11"/>
    </location>
</feature>
<evidence type="ECO:0000313" key="2">
    <source>
        <dbReference type="Proteomes" id="UP000887565"/>
    </source>
</evidence>
<evidence type="ECO:0000313" key="3">
    <source>
        <dbReference type="WBParaSite" id="nRc.2.0.1.t18727-RA"/>
    </source>
</evidence>
<dbReference type="AlphaFoldDB" id="A0A915IYB2"/>
<dbReference type="Proteomes" id="UP000887565">
    <property type="component" value="Unplaced"/>
</dbReference>
<feature type="compositionally biased region" description="Basic and acidic residues" evidence="1">
    <location>
        <begin position="13"/>
        <end position="22"/>
    </location>
</feature>
<proteinExistence type="predicted"/>
<keyword evidence="2" id="KW-1185">Reference proteome</keyword>
<accession>A0A915IYB2</accession>
<organism evidence="2 3">
    <name type="scientific">Romanomermis culicivorax</name>
    <name type="common">Nematode worm</name>
    <dbReference type="NCBI Taxonomy" id="13658"/>
    <lineage>
        <taxon>Eukaryota</taxon>
        <taxon>Metazoa</taxon>
        <taxon>Ecdysozoa</taxon>
        <taxon>Nematoda</taxon>
        <taxon>Enoplea</taxon>
        <taxon>Dorylaimia</taxon>
        <taxon>Mermithida</taxon>
        <taxon>Mermithoidea</taxon>
        <taxon>Mermithidae</taxon>
        <taxon>Romanomermis</taxon>
    </lineage>
</organism>
<dbReference type="WBParaSite" id="nRc.2.0.1.t18727-RA">
    <property type="protein sequence ID" value="nRc.2.0.1.t18727-RA"/>
    <property type="gene ID" value="nRc.2.0.1.g18727"/>
</dbReference>
<sequence>MPNRKGKKCKIVPKIDKSDDKLQSLGSEPSEIKSPMQSSEVSIHDCSSSSKKRGRPKKIVIGGDRSDCSESFSDETPVKMQKVVENLDISNLSISSTKSGSSDKRAKNVKGKKGFQKAKAVRSLFSPSQELMPPPIVTKPSVTVPDLTPPILTSKLEKTIPLEDNASLTTLDTSSKIAMLEKILGESHLSDIDFPVFGETPLLTACGLAAYLSYLCSITELKCIAVHPNFSGNSYAQAIILSEMQASNFLLNPGGHSMESVAVVFLPILLLGEESKSYADLQGSVGHWVLGVYHTGKVCPSMPNHSQMRRVVAFLCACTLK</sequence>
<protein>
    <submittedName>
        <fullName evidence="3">Uncharacterized protein</fullName>
    </submittedName>
</protein>